<reference evidence="2 3" key="1">
    <citation type="submission" date="2016-08" db="EMBL/GenBank/DDBJ databases">
        <title>Genomes of anaerobic fungi encode conserved fungal cellulosomes for biomass hydrolysis.</title>
        <authorList>
            <consortium name="DOE Joint Genome Institute"/>
            <person name="Haitjema C.H."/>
            <person name="Gilmore S.P."/>
            <person name="Henske J.K."/>
            <person name="Solomon K.V."/>
            <person name="De Groot R."/>
            <person name="Kuo A."/>
            <person name="Mondo S.J."/>
            <person name="Salamov A.A."/>
            <person name="Labutti K."/>
            <person name="Zhao Z."/>
            <person name="Chiniquy J."/>
            <person name="Barry K."/>
            <person name="Brewer H.M."/>
            <person name="Purvine S.O."/>
            <person name="Wright A.T."/>
            <person name="Boxma B."/>
            <person name="Van Alen T."/>
            <person name="Hackstein J.H."/>
            <person name="Baker S.E."/>
            <person name="Grigoriev I.V."/>
            <person name="O'Malley M.A."/>
        </authorList>
    </citation>
    <scope>NUCLEOTIDE SEQUENCE [LARGE SCALE GENOMIC DNA]</scope>
    <source>
        <strain evidence="3">finn</strain>
    </source>
</reference>
<organism evidence="2 3">
    <name type="scientific">Piromyces finnis</name>
    <dbReference type="NCBI Taxonomy" id="1754191"/>
    <lineage>
        <taxon>Eukaryota</taxon>
        <taxon>Fungi</taxon>
        <taxon>Fungi incertae sedis</taxon>
        <taxon>Chytridiomycota</taxon>
        <taxon>Chytridiomycota incertae sedis</taxon>
        <taxon>Neocallimastigomycetes</taxon>
        <taxon>Neocallimastigales</taxon>
        <taxon>Neocallimastigaceae</taxon>
        <taxon>Piromyces</taxon>
    </lineage>
</organism>
<sequence length="430" mass="49569">MYIILKLFYLFSFIRIIRIVNGIDINNEKDFVENINNNKKEQIFRIHNEIIINDKDILSPSIKNITIIGSTKEESIINFKNNDSINILFSKYCQSIFLKDITFIGNLQFIDNQNITFNNVNYNGYYIAEHTYEDEDNNSEIKVYDSNFILPNIRQGYEIKNWNIDIFRSNFYGNNQHEMYMIKFKSTLEQSNILKIDQTFFDGNFHNSALHCDYGSINVYNSTFQKCYNGDNLKGGGAISFLNTISLIRNVTFENNYSDFAGGSILHENVYTSNIDSVNFYNSSSSISGNTFATINNNQYNSEIELSNIYQYGNCTNNYNVEGSIFSSSGSNIITMDNYHGKNLCYGDAINVEGDGKIKLSNFFAEDIYYKFENSFIKTHSPQTKGPDISIMNCLIKNIYQNYNFYSAALTTINMGTIRFELYILNITTS</sequence>
<feature type="chain" id="PRO_5013390691" description="Right handed beta helix domain-containing protein" evidence="1">
    <location>
        <begin position="23"/>
        <end position="430"/>
    </location>
</feature>
<reference evidence="2 3" key="2">
    <citation type="submission" date="2016-08" db="EMBL/GenBank/DDBJ databases">
        <title>Pervasive Adenine N6-methylation of Active Genes in Fungi.</title>
        <authorList>
            <consortium name="DOE Joint Genome Institute"/>
            <person name="Mondo S.J."/>
            <person name="Dannebaum R.O."/>
            <person name="Kuo R.C."/>
            <person name="Labutti K."/>
            <person name="Haridas S."/>
            <person name="Kuo A."/>
            <person name="Salamov A."/>
            <person name="Ahrendt S.R."/>
            <person name="Lipzen A."/>
            <person name="Sullivan W."/>
            <person name="Andreopoulos W.B."/>
            <person name="Clum A."/>
            <person name="Lindquist E."/>
            <person name="Daum C."/>
            <person name="Ramamoorthy G.K."/>
            <person name="Gryganskyi A."/>
            <person name="Culley D."/>
            <person name="Magnuson J.K."/>
            <person name="James T.Y."/>
            <person name="O'Malley M.A."/>
            <person name="Stajich J.E."/>
            <person name="Spatafora J.W."/>
            <person name="Visel A."/>
            <person name="Grigoriev I.V."/>
        </authorList>
    </citation>
    <scope>NUCLEOTIDE SEQUENCE [LARGE SCALE GENOMIC DNA]</scope>
    <source>
        <strain evidence="3">finn</strain>
    </source>
</reference>
<evidence type="ECO:0000313" key="3">
    <source>
        <dbReference type="Proteomes" id="UP000193719"/>
    </source>
</evidence>
<protein>
    <recommendedName>
        <fullName evidence="4">Right handed beta helix domain-containing protein</fullName>
    </recommendedName>
</protein>
<comment type="caution">
    <text evidence="2">The sequence shown here is derived from an EMBL/GenBank/DDBJ whole genome shotgun (WGS) entry which is preliminary data.</text>
</comment>
<gene>
    <name evidence="2" type="ORF">BCR36DRAFT_275642</name>
</gene>
<evidence type="ECO:0000313" key="2">
    <source>
        <dbReference type="EMBL" id="ORX59203.1"/>
    </source>
</evidence>
<proteinExistence type="predicted"/>
<accession>A0A1Y1VLN7</accession>
<dbReference type="OrthoDB" id="10447911at2759"/>
<evidence type="ECO:0008006" key="4">
    <source>
        <dbReference type="Google" id="ProtNLM"/>
    </source>
</evidence>
<keyword evidence="1" id="KW-0732">Signal</keyword>
<keyword evidence="3" id="KW-1185">Reference proteome</keyword>
<dbReference type="EMBL" id="MCFH01000003">
    <property type="protein sequence ID" value="ORX59203.1"/>
    <property type="molecule type" value="Genomic_DNA"/>
</dbReference>
<evidence type="ECO:0000256" key="1">
    <source>
        <dbReference type="SAM" id="SignalP"/>
    </source>
</evidence>
<name>A0A1Y1VLN7_9FUNG</name>
<feature type="signal peptide" evidence="1">
    <location>
        <begin position="1"/>
        <end position="22"/>
    </location>
</feature>
<dbReference type="AlphaFoldDB" id="A0A1Y1VLN7"/>
<dbReference type="Proteomes" id="UP000193719">
    <property type="component" value="Unassembled WGS sequence"/>
</dbReference>